<evidence type="ECO:0000256" key="1">
    <source>
        <dbReference type="SAM" id="Phobius"/>
    </source>
</evidence>
<dbReference type="PANTHER" id="PTHR28062:SF1">
    <property type="entry name" value="TRANSMEMBRANE PROTEIN"/>
    <property type="match status" value="1"/>
</dbReference>
<dbReference type="GO" id="GO:0006813">
    <property type="term" value="P:potassium ion transport"/>
    <property type="evidence" value="ECO:0007669"/>
    <property type="project" value="TreeGrafter"/>
</dbReference>
<feature type="transmembrane region" description="Helical" evidence="1">
    <location>
        <begin position="166"/>
        <end position="184"/>
    </location>
</feature>
<sequence length="279" mass="32455">MLRVPVKQFLLEPVKLVVIPVTTQRVYLYHKHSDEMLSKSSMPIRAESWLSRKSANMWNKIEESPRSINKKLVGWIKELLNKTPWMEDSLRSIPGENHILKRVATRSPDGGEKVEKLTVKQFNRTNLEAEPLPTFYPSSVFSPDQLSSIFKEFYTEGLRYHKKQTLLCLLGLSLTIPVVLIPIIPNVPGFYLCYRAYCNYKAYTGARHLQALYKDHKLDLKDVEGYSELFEGERAVPGKETLLLNRESMHKILDHLQIHEIESHLRKVIQQEEKRLEIS</sequence>
<evidence type="ECO:0000313" key="2">
    <source>
        <dbReference type="EMBL" id="CDF89344.1"/>
    </source>
</evidence>
<dbReference type="AlphaFoldDB" id="A0A8J2T6S5"/>
<dbReference type="GO" id="GO:0005743">
    <property type="term" value="C:mitochondrial inner membrane"/>
    <property type="evidence" value="ECO:0007669"/>
    <property type="project" value="TreeGrafter"/>
</dbReference>
<proteinExistence type="predicted"/>
<dbReference type="Pfam" id="PF10173">
    <property type="entry name" value="Mit_KHE1"/>
    <property type="match status" value="1"/>
</dbReference>
<gene>
    <name evidence="2" type="ORF">BN860_01992g</name>
</gene>
<dbReference type="OrthoDB" id="5562676at2759"/>
<dbReference type="PANTHER" id="PTHR28062">
    <property type="entry name" value="K+-H+ EXCHANGE-LIKE PROTEIN"/>
    <property type="match status" value="1"/>
</dbReference>
<keyword evidence="1" id="KW-0812">Transmembrane</keyword>
<dbReference type="Proteomes" id="UP000019375">
    <property type="component" value="Unassembled WGS sequence"/>
</dbReference>
<evidence type="ECO:0000313" key="3">
    <source>
        <dbReference type="Proteomes" id="UP000019375"/>
    </source>
</evidence>
<name>A0A8J2T6S5_ZYGB2</name>
<dbReference type="GO" id="GO:1902600">
    <property type="term" value="P:proton transmembrane transport"/>
    <property type="evidence" value="ECO:0007669"/>
    <property type="project" value="TreeGrafter"/>
</dbReference>
<dbReference type="InterPro" id="IPR018786">
    <property type="entry name" value="Mit_KHE1"/>
</dbReference>
<keyword evidence="3" id="KW-1185">Reference proteome</keyword>
<accession>A0A8J2T6S5</accession>
<protein>
    <submittedName>
        <fullName evidence="2">ZYBA0S04-01992g1_1</fullName>
    </submittedName>
</protein>
<keyword evidence="1" id="KW-1133">Transmembrane helix</keyword>
<keyword evidence="1" id="KW-0472">Membrane</keyword>
<reference evidence="3" key="1">
    <citation type="journal article" date="2013" name="Genome Announc.">
        <title>Genome sequence of the food spoilage yeast Zygosaccharomyces bailii CLIB 213(T).</title>
        <authorList>
            <person name="Galeote V."/>
            <person name="Bigey F."/>
            <person name="Devillers H."/>
            <person name="Neuveglise C."/>
            <person name="Dequin S."/>
        </authorList>
    </citation>
    <scope>NUCLEOTIDE SEQUENCE [LARGE SCALE GENOMIC DNA]</scope>
    <source>
        <strain evidence="3">CLIB 213 / ATCC 58445 / CBS 680 / CCRC 21525 / NBRC 1098 / NCYC 1416 / NRRL Y-2227</strain>
    </source>
</reference>
<dbReference type="EMBL" id="HG316457">
    <property type="protein sequence ID" value="CDF89344.1"/>
    <property type="molecule type" value="Genomic_DNA"/>
</dbReference>
<organism evidence="2 3">
    <name type="scientific">Zygosaccharomyces bailii (strain CLIB 213 / ATCC 58445 / CBS 680 / BCRC 21525 / NBRC 1098 / NCYC 1416 / NRRL Y-2227)</name>
    <dbReference type="NCBI Taxonomy" id="1333698"/>
    <lineage>
        <taxon>Eukaryota</taxon>
        <taxon>Fungi</taxon>
        <taxon>Dikarya</taxon>
        <taxon>Ascomycota</taxon>
        <taxon>Saccharomycotina</taxon>
        <taxon>Saccharomycetes</taxon>
        <taxon>Saccharomycetales</taxon>
        <taxon>Saccharomycetaceae</taxon>
        <taxon>Zygosaccharomyces</taxon>
    </lineage>
</organism>